<gene>
    <name evidence="3" type="ORF">XpiCFBP4643_07690</name>
</gene>
<dbReference type="PANTHER" id="PTHR47515">
    <property type="entry name" value="LOW CALCIUM RESPONSE LOCUS PROTEIN T"/>
    <property type="match status" value="1"/>
</dbReference>
<name>A0A2S7D4W0_9XANT</name>
<evidence type="ECO:0000256" key="1">
    <source>
        <dbReference type="SAM" id="MobiDB-lite"/>
    </source>
</evidence>
<reference evidence="4" key="1">
    <citation type="submission" date="2016-08" db="EMBL/GenBank/DDBJ databases">
        <authorList>
            <person name="Merda D."/>
            <person name="Briand M."/>
            <person name="Taghouti G."/>
            <person name="Carrere S."/>
            <person name="Gouzy J."/>
            <person name="Portier P."/>
            <person name="Jacques M.-A."/>
            <person name="Fischer-Le Saux M."/>
        </authorList>
    </citation>
    <scope>NUCLEOTIDE SEQUENCE [LARGE SCALE GENOMIC DNA]</scope>
    <source>
        <strain evidence="4">CFBP4643</strain>
    </source>
</reference>
<dbReference type="Proteomes" id="UP000238191">
    <property type="component" value="Unassembled WGS sequence"/>
</dbReference>
<feature type="region of interest" description="Disordered" evidence="1">
    <location>
        <begin position="1"/>
        <end position="25"/>
    </location>
</feature>
<dbReference type="EMBL" id="MDEI01000005">
    <property type="protein sequence ID" value="PPU68868.1"/>
    <property type="molecule type" value="Genomic_DNA"/>
</dbReference>
<keyword evidence="4" id="KW-1185">Reference proteome</keyword>
<sequence>MIQPGKPNKKTYVESFNDRPYDEGSHEQWVPTVLHVLTELERWRREYNEARTKQAIGGTP</sequence>
<dbReference type="Pfam" id="PF13683">
    <property type="entry name" value="rve_3"/>
    <property type="match status" value="1"/>
</dbReference>
<evidence type="ECO:0000313" key="4">
    <source>
        <dbReference type="Proteomes" id="UP000238191"/>
    </source>
</evidence>
<evidence type="ECO:0000259" key="2">
    <source>
        <dbReference type="Pfam" id="PF13683"/>
    </source>
</evidence>
<proteinExistence type="predicted"/>
<organism evidence="3 4">
    <name type="scientific">Xanthomonas pisi</name>
    <dbReference type="NCBI Taxonomy" id="56457"/>
    <lineage>
        <taxon>Bacteria</taxon>
        <taxon>Pseudomonadati</taxon>
        <taxon>Pseudomonadota</taxon>
        <taxon>Gammaproteobacteria</taxon>
        <taxon>Lysobacterales</taxon>
        <taxon>Lysobacteraceae</taxon>
        <taxon>Xanthomonas</taxon>
    </lineage>
</organism>
<dbReference type="OrthoDB" id="6174090at2"/>
<feature type="compositionally biased region" description="Basic and acidic residues" evidence="1">
    <location>
        <begin position="16"/>
        <end position="25"/>
    </location>
</feature>
<dbReference type="AlphaFoldDB" id="A0A2S7D4W0"/>
<dbReference type="InterPro" id="IPR001584">
    <property type="entry name" value="Integrase_cat-core"/>
</dbReference>
<comment type="caution">
    <text evidence="3">The sequence shown here is derived from an EMBL/GenBank/DDBJ whole genome shotgun (WGS) entry which is preliminary data.</text>
</comment>
<accession>A0A2S7D4W0</accession>
<protein>
    <recommendedName>
        <fullName evidence="2">Integrase catalytic domain-containing protein</fullName>
    </recommendedName>
</protein>
<dbReference type="PANTHER" id="PTHR47515:SF1">
    <property type="entry name" value="BLR2054 PROTEIN"/>
    <property type="match status" value="1"/>
</dbReference>
<feature type="domain" description="Integrase catalytic" evidence="2">
    <location>
        <begin position="1"/>
        <end position="59"/>
    </location>
</feature>
<dbReference type="GO" id="GO:0015074">
    <property type="term" value="P:DNA integration"/>
    <property type="evidence" value="ECO:0007669"/>
    <property type="project" value="InterPro"/>
</dbReference>
<evidence type="ECO:0000313" key="3">
    <source>
        <dbReference type="EMBL" id="PPU68868.1"/>
    </source>
</evidence>